<organism evidence="2 3">
    <name type="scientific">Biomphalaria glabrata</name>
    <name type="common">Bloodfluke planorb</name>
    <name type="synonym">Freshwater snail</name>
    <dbReference type="NCBI Taxonomy" id="6526"/>
    <lineage>
        <taxon>Eukaryota</taxon>
        <taxon>Metazoa</taxon>
        <taxon>Spiralia</taxon>
        <taxon>Lophotrochozoa</taxon>
        <taxon>Mollusca</taxon>
        <taxon>Gastropoda</taxon>
        <taxon>Heterobranchia</taxon>
        <taxon>Euthyneura</taxon>
        <taxon>Panpulmonata</taxon>
        <taxon>Hygrophila</taxon>
        <taxon>Lymnaeoidea</taxon>
        <taxon>Planorbidae</taxon>
        <taxon>Biomphalaria</taxon>
    </lineage>
</organism>
<dbReference type="EnsemblMetazoa" id="BGLB037266-RA">
    <property type="protein sequence ID" value="BGLB037266-PA"/>
    <property type="gene ID" value="BGLB037266"/>
</dbReference>
<dbReference type="AlphaFoldDB" id="A0A2C9M1B7"/>
<dbReference type="VEuPathDB" id="VectorBase:BGLB037266"/>
<evidence type="ECO:0000313" key="3">
    <source>
        <dbReference type="Proteomes" id="UP000076420"/>
    </source>
</evidence>
<feature type="region of interest" description="Disordered" evidence="1">
    <location>
        <begin position="146"/>
        <end position="172"/>
    </location>
</feature>
<name>A0A2C9M1B7_BIOGL</name>
<sequence>MTGDDRLVSLTADPALISASTLDTPATLKELPNSQRMREKEDETLHGYLLRELTIDSVTSGNWDNISEISLNPVPASNGYNRSSVWIHETASVTPTNHLTPLKTFSIETSDKYSSCNQNNDVVKRRQPVLTRSEIFVESSTFHPEKYVLNNSPTNPNNDTANQNSNNGAKTPSIYSISSSILNISSLASPTRDSNQQRVDSHSAVLFSNLRVRGDKPASLRKVNFNTKDASSEPTKAVTFCSDISDSVASNSPTFVGSANDLTQSPKPSILKIISPTNLRKSPDNICQEYQETAPQ</sequence>
<accession>A0A2C9M1B7</accession>
<proteinExistence type="predicted"/>
<feature type="compositionally biased region" description="Polar residues" evidence="1">
    <location>
        <begin position="149"/>
        <end position="170"/>
    </location>
</feature>
<gene>
    <name evidence="2" type="primary">106053008</name>
</gene>
<evidence type="ECO:0000313" key="2">
    <source>
        <dbReference type="EnsemblMetazoa" id="BGLB037266-PA"/>
    </source>
</evidence>
<dbReference type="KEGG" id="bgt:106053008"/>
<protein>
    <submittedName>
        <fullName evidence="2">Uncharacterized protein</fullName>
    </submittedName>
</protein>
<reference evidence="2" key="1">
    <citation type="submission" date="2020-05" db="UniProtKB">
        <authorList>
            <consortium name="EnsemblMetazoa"/>
        </authorList>
    </citation>
    <scope>IDENTIFICATION</scope>
    <source>
        <strain evidence="2">BB02</strain>
    </source>
</reference>
<dbReference type="VEuPathDB" id="VectorBase:BGLAX_041630"/>
<evidence type="ECO:0000256" key="1">
    <source>
        <dbReference type="SAM" id="MobiDB-lite"/>
    </source>
</evidence>
<dbReference type="Proteomes" id="UP000076420">
    <property type="component" value="Unassembled WGS sequence"/>
</dbReference>